<name>A0ABP9DJJ1_9ACTN</name>
<protein>
    <submittedName>
        <fullName evidence="1">Uncharacterized protein</fullName>
    </submittedName>
</protein>
<dbReference type="SUPFAM" id="SSF48613">
    <property type="entry name" value="Heme oxygenase-like"/>
    <property type="match status" value="1"/>
</dbReference>
<reference evidence="2" key="1">
    <citation type="journal article" date="2019" name="Int. J. Syst. Evol. Microbiol.">
        <title>The Global Catalogue of Microorganisms (GCM) 10K type strain sequencing project: providing services to taxonomists for standard genome sequencing and annotation.</title>
        <authorList>
            <consortium name="The Broad Institute Genomics Platform"/>
            <consortium name="The Broad Institute Genome Sequencing Center for Infectious Disease"/>
            <person name="Wu L."/>
            <person name="Ma J."/>
        </authorList>
    </citation>
    <scope>NUCLEOTIDE SEQUENCE [LARGE SCALE GENOMIC DNA]</scope>
    <source>
        <strain evidence="2">JCM 13006</strain>
    </source>
</reference>
<comment type="caution">
    <text evidence="1">The sequence shown here is derived from an EMBL/GenBank/DDBJ whole genome shotgun (WGS) entry which is preliminary data.</text>
</comment>
<proteinExistence type="predicted"/>
<gene>
    <name evidence="1" type="ORF">GCM10023235_25020</name>
</gene>
<dbReference type="Gene3D" id="1.20.910.10">
    <property type="entry name" value="Heme oxygenase-like"/>
    <property type="match status" value="1"/>
</dbReference>
<keyword evidence="2" id="KW-1185">Reference proteome</keyword>
<dbReference type="Proteomes" id="UP001501752">
    <property type="component" value="Unassembled WGS sequence"/>
</dbReference>
<evidence type="ECO:0000313" key="1">
    <source>
        <dbReference type="EMBL" id="GAA4847255.1"/>
    </source>
</evidence>
<organism evidence="1 2">
    <name type="scientific">Kitasatospora terrestris</name>
    <dbReference type="NCBI Taxonomy" id="258051"/>
    <lineage>
        <taxon>Bacteria</taxon>
        <taxon>Bacillati</taxon>
        <taxon>Actinomycetota</taxon>
        <taxon>Actinomycetes</taxon>
        <taxon>Kitasatosporales</taxon>
        <taxon>Streptomycetaceae</taxon>
        <taxon>Kitasatospora</taxon>
    </lineage>
</organism>
<dbReference type="InterPro" id="IPR016084">
    <property type="entry name" value="Haem_Oase-like_multi-hlx"/>
</dbReference>
<accession>A0ABP9DJJ1</accession>
<evidence type="ECO:0000313" key="2">
    <source>
        <dbReference type="Proteomes" id="UP001501752"/>
    </source>
</evidence>
<dbReference type="EMBL" id="BAABIS010000001">
    <property type="protein sequence ID" value="GAA4847255.1"/>
    <property type="molecule type" value="Genomic_DNA"/>
</dbReference>
<dbReference type="RefSeq" id="WP_345696887.1">
    <property type="nucleotide sequence ID" value="NZ_BAABIS010000001.1"/>
</dbReference>
<sequence length="247" mass="27657">MHDVDSYEDALIDRFRSHPVLANITHLPEPDFAEVLLQRRFVSLAFTPAYDLAIDLLEDEAARQIARVILREEYPGSHGRTRSHREDMVEDMLRLGISRRQVVASRPTPATLRAVEDTFALIASAGGHPDSDLRVLTVLRFWGEVLVAAEYERLWERMSTVLATSGDNRSVFYHPHLLHDAKTLPLAGAAEQSGTHADALASRIAALLAEQPSPAVFKSLERQALRLKTAFYDQFLPALDRLPATSR</sequence>